<feature type="transmembrane region" description="Helical" evidence="5">
    <location>
        <begin position="85"/>
        <end position="105"/>
    </location>
</feature>
<evidence type="ECO:0000256" key="2">
    <source>
        <dbReference type="ARBA" id="ARBA00022692"/>
    </source>
</evidence>
<dbReference type="STRING" id="314265.R2601_02513"/>
<dbReference type="EMBL" id="AATQ01000001">
    <property type="protein sequence ID" value="EAU48409.1"/>
    <property type="molecule type" value="Genomic_DNA"/>
</dbReference>
<proteinExistence type="predicted"/>
<comment type="subcellular location">
    <subcellularLocation>
        <location evidence="1">Membrane</location>
        <topology evidence="1">Multi-pass membrane protein</topology>
    </subcellularLocation>
</comment>
<feature type="transmembrane region" description="Helical" evidence="5">
    <location>
        <begin position="112"/>
        <end position="132"/>
    </location>
</feature>
<keyword evidence="8" id="KW-1185">Reference proteome</keyword>
<evidence type="ECO:0000256" key="4">
    <source>
        <dbReference type="ARBA" id="ARBA00023136"/>
    </source>
</evidence>
<name>Q0FWZ3_SALBH</name>
<protein>
    <recommendedName>
        <fullName evidence="6">Ferric oxidoreductase domain-containing protein</fullName>
    </recommendedName>
</protein>
<evidence type="ECO:0000313" key="7">
    <source>
        <dbReference type="EMBL" id="EAU48409.1"/>
    </source>
</evidence>
<dbReference type="AlphaFoldDB" id="Q0FWZ3"/>
<dbReference type="eggNOG" id="COG4097">
    <property type="taxonomic scope" value="Bacteria"/>
</dbReference>
<accession>Q0FWZ3</accession>
<evidence type="ECO:0000313" key="8">
    <source>
        <dbReference type="Proteomes" id="UP000006230"/>
    </source>
</evidence>
<feature type="domain" description="Ferric oxidoreductase" evidence="6">
    <location>
        <begin position="14"/>
        <end position="124"/>
    </location>
</feature>
<evidence type="ECO:0000256" key="3">
    <source>
        <dbReference type="ARBA" id="ARBA00022989"/>
    </source>
</evidence>
<keyword evidence="2 5" id="KW-0812">Transmembrane</keyword>
<reference evidence="7 8" key="1">
    <citation type="journal article" date="2010" name="J. Bacteriol.">
        <title>Genome sequences of Pelagibaca bermudensis HTCC2601T and Maritimibacter alkaliphilus HTCC2654T, the type strains of two marine Roseobacter genera.</title>
        <authorList>
            <person name="Thrash J.C."/>
            <person name="Cho J.C."/>
            <person name="Ferriera S."/>
            <person name="Johnson J."/>
            <person name="Vergin K.L."/>
            <person name="Giovannoni S.J."/>
        </authorList>
    </citation>
    <scope>NUCLEOTIDE SEQUENCE [LARGE SCALE GENOMIC DNA]</scope>
    <source>
        <strain evidence="8">DSM 26914 / JCM 13377 / KCTC 12554 / HTCC2601</strain>
    </source>
</reference>
<evidence type="ECO:0000256" key="5">
    <source>
        <dbReference type="SAM" id="Phobius"/>
    </source>
</evidence>
<keyword evidence="4 5" id="KW-0472">Membrane</keyword>
<comment type="caution">
    <text evidence="7">The sequence shown here is derived from an EMBL/GenBank/DDBJ whole genome shotgun (WGS) entry which is preliminary data.</text>
</comment>
<dbReference type="InterPro" id="IPR013130">
    <property type="entry name" value="Fe3_Rdtase_TM_dom"/>
</dbReference>
<dbReference type="GO" id="GO:0016020">
    <property type="term" value="C:membrane"/>
    <property type="evidence" value="ECO:0007669"/>
    <property type="project" value="UniProtKB-SubCell"/>
</dbReference>
<organism evidence="7 8">
    <name type="scientific">Salipiger bermudensis (strain DSM 26914 / JCM 13377 / KCTC 12554 / HTCC2601)</name>
    <name type="common">Pelagibaca bermudensis</name>
    <dbReference type="NCBI Taxonomy" id="314265"/>
    <lineage>
        <taxon>Bacteria</taxon>
        <taxon>Pseudomonadati</taxon>
        <taxon>Pseudomonadota</taxon>
        <taxon>Alphaproteobacteria</taxon>
        <taxon>Rhodobacterales</taxon>
        <taxon>Roseobacteraceae</taxon>
        <taxon>Salipiger</taxon>
    </lineage>
</organism>
<dbReference type="HOGENOM" id="CLU_1377245_0_0_5"/>
<sequence length="171" mass="18495">MAWRRPVYIVAGFAGIAAMGMLLLQPLLATSRLPGLHGARGRRMHRHAGTVLVLCILVHVAGLWITSPPDVVDALLFRSPTPFSAWGVIAMWALFAMQGMAVAGNKTRRWHLVHRVLAVVVVVGSVVHALLIEGTMGTASKALLCGLVVLACGLAVLRHRIRAPRLRPRRS</sequence>
<dbReference type="Pfam" id="PF01794">
    <property type="entry name" value="Ferric_reduct"/>
    <property type="match status" value="1"/>
</dbReference>
<feature type="transmembrane region" description="Helical" evidence="5">
    <location>
        <begin position="138"/>
        <end position="157"/>
    </location>
</feature>
<keyword evidence="3 5" id="KW-1133">Transmembrane helix</keyword>
<evidence type="ECO:0000259" key="6">
    <source>
        <dbReference type="Pfam" id="PF01794"/>
    </source>
</evidence>
<gene>
    <name evidence="7" type="ORF">R2601_02513</name>
</gene>
<dbReference type="Proteomes" id="UP000006230">
    <property type="component" value="Unassembled WGS sequence"/>
</dbReference>
<feature type="transmembrane region" description="Helical" evidence="5">
    <location>
        <begin position="6"/>
        <end position="28"/>
    </location>
</feature>
<feature type="transmembrane region" description="Helical" evidence="5">
    <location>
        <begin position="48"/>
        <end position="65"/>
    </location>
</feature>
<evidence type="ECO:0000256" key="1">
    <source>
        <dbReference type="ARBA" id="ARBA00004141"/>
    </source>
</evidence>